<organism evidence="2 3">
    <name type="scientific">Exidia glandulosa HHB12029</name>
    <dbReference type="NCBI Taxonomy" id="1314781"/>
    <lineage>
        <taxon>Eukaryota</taxon>
        <taxon>Fungi</taxon>
        <taxon>Dikarya</taxon>
        <taxon>Basidiomycota</taxon>
        <taxon>Agaricomycotina</taxon>
        <taxon>Agaricomycetes</taxon>
        <taxon>Auriculariales</taxon>
        <taxon>Exidiaceae</taxon>
        <taxon>Exidia</taxon>
    </lineage>
</organism>
<evidence type="ECO:0000313" key="2">
    <source>
        <dbReference type="EMBL" id="KZV92586.1"/>
    </source>
</evidence>
<name>A0A165HX50_EXIGL</name>
<dbReference type="OrthoDB" id="2857942at2759"/>
<accession>A0A165HX50</accession>
<protein>
    <submittedName>
        <fullName evidence="2">Uncharacterized protein</fullName>
    </submittedName>
</protein>
<feature type="signal peptide" evidence="1">
    <location>
        <begin position="1"/>
        <end position="21"/>
    </location>
</feature>
<evidence type="ECO:0000313" key="3">
    <source>
        <dbReference type="Proteomes" id="UP000077266"/>
    </source>
</evidence>
<keyword evidence="3" id="KW-1185">Reference proteome</keyword>
<dbReference type="Proteomes" id="UP000077266">
    <property type="component" value="Unassembled WGS sequence"/>
</dbReference>
<proteinExistence type="predicted"/>
<sequence>MQIAFSFKLTALLALIGAAQALHYCAYTNTISCSGDSFCCDDGGAECCGPWPTAWGWSAQFENLPAGTQGQGYTGSACVDFNFVVFGPGTQCHKSGGGTRVTHINWFHSPTGKRSNNETETQDRECATPSSFQYEDDHGVQHVIKISSKEEVEIIGKHALEKNYAALSTFPKCEISFQV</sequence>
<reference evidence="2 3" key="1">
    <citation type="journal article" date="2016" name="Mol. Biol. Evol.">
        <title>Comparative Genomics of Early-Diverging Mushroom-Forming Fungi Provides Insights into the Origins of Lignocellulose Decay Capabilities.</title>
        <authorList>
            <person name="Nagy L.G."/>
            <person name="Riley R."/>
            <person name="Tritt A."/>
            <person name="Adam C."/>
            <person name="Daum C."/>
            <person name="Floudas D."/>
            <person name="Sun H."/>
            <person name="Yadav J.S."/>
            <person name="Pangilinan J."/>
            <person name="Larsson K.H."/>
            <person name="Matsuura K."/>
            <person name="Barry K."/>
            <person name="Labutti K."/>
            <person name="Kuo R."/>
            <person name="Ohm R.A."/>
            <person name="Bhattacharya S.S."/>
            <person name="Shirouzu T."/>
            <person name="Yoshinaga Y."/>
            <person name="Martin F.M."/>
            <person name="Grigoriev I.V."/>
            <person name="Hibbett D.S."/>
        </authorList>
    </citation>
    <scope>NUCLEOTIDE SEQUENCE [LARGE SCALE GENOMIC DNA]</scope>
    <source>
        <strain evidence="2 3">HHB12029</strain>
    </source>
</reference>
<gene>
    <name evidence="2" type="ORF">EXIGLDRAFT_614237</name>
</gene>
<dbReference type="AlphaFoldDB" id="A0A165HX50"/>
<dbReference type="InParanoid" id="A0A165HX50"/>
<keyword evidence="1" id="KW-0732">Signal</keyword>
<feature type="chain" id="PRO_5007858921" evidence="1">
    <location>
        <begin position="22"/>
        <end position="179"/>
    </location>
</feature>
<dbReference type="EMBL" id="KV426006">
    <property type="protein sequence ID" value="KZV92586.1"/>
    <property type="molecule type" value="Genomic_DNA"/>
</dbReference>
<evidence type="ECO:0000256" key="1">
    <source>
        <dbReference type="SAM" id="SignalP"/>
    </source>
</evidence>